<evidence type="ECO:0000313" key="5">
    <source>
        <dbReference type="Proteomes" id="UP000620104"/>
    </source>
</evidence>
<dbReference type="OrthoDB" id="2592326at2759"/>
<feature type="transmembrane region" description="Helical" evidence="2">
    <location>
        <begin position="23"/>
        <end position="41"/>
    </location>
</feature>
<accession>A0A8H3TWQ7</accession>
<evidence type="ECO:0000259" key="3">
    <source>
        <dbReference type="Pfam" id="PF08508"/>
    </source>
</evidence>
<feature type="transmembrane region" description="Helical" evidence="2">
    <location>
        <begin position="57"/>
        <end position="77"/>
    </location>
</feature>
<dbReference type="GO" id="GO:0032933">
    <property type="term" value="P:SREBP signaling pathway"/>
    <property type="evidence" value="ECO:0007669"/>
    <property type="project" value="InterPro"/>
</dbReference>
<dbReference type="GO" id="GO:0044695">
    <property type="term" value="C:Dsc E3 ubiquitin ligase complex"/>
    <property type="evidence" value="ECO:0007669"/>
    <property type="project" value="InterPro"/>
</dbReference>
<dbReference type="PANTHER" id="PTHR39405:SF1">
    <property type="entry name" value="DSC E3 UBIQUITIN LIGASE COMPLEX SUBUNIT 4"/>
    <property type="match status" value="1"/>
</dbReference>
<dbReference type="PANTHER" id="PTHR39405">
    <property type="entry name" value="DSC E3 UBIQUITIN LIGASE COMPLEX SUBUNIT 4"/>
    <property type="match status" value="1"/>
</dbReference>
<dbReference type="InterPro" id="IPR013715">
    <property type="entry name" value="DUF1746"/>
</dbReference>
<feature type="transmembrane region" description="Helical" evidence="2">
    <location>
        <begin position="103"/>
        <end position="125"/>
    </location>
</feature>
<protein>
    <recommendedName>
        <fullName evidence="3">DUF1746 domain-containing protein</fullName>
    </recommendedName>
</protein>
<dbReference type="GO" id="GO:0005783">
    <property type="term" value="C:endoplasmic reticulum"/>
    <property type="evidence" value="ECO:0007669"/>
    <property type="project" value="TreeGrafter"/>
</dbReference>
<feature type="region of interest" description="Disordered" evidence="1">
    <location>
        <begin position="163"/>
        <end position="242"/>
    </location>
</feature>
<keyword evidence="2" id="KW-1133">Transmembrane helix</keyword>
<feature type="compositionally biased region" description="Acidic residues" evidence="1">
    <location>
        <begin position="200"/>
        <end position="216"/>
    </location>
</feature>
<keyword evidence="2" id="KW-0472">Membrane</keyword>
<proteinExistence type="predicted"/>
<keyword evidence="2" id="KW-0812">Transmembrane</keyword>
<feature type="domain" description="DUF1746" evidence="3">
    <location>
        <begin position="26"/>
        <end position="118"/>
    </location>
</feature>
<feature type="compositionally biased region" description="Basic and acidic residues" evidence="1">
    <location>
        <begin position="185"/>
        <end position="196"/>
    </location>
</feature>
<feature type="region of interest" description="Disordered" evidence="1">
    <location>
        <begin position="326"/>
        <end position="355"/>
    </location>
</feature>
<gene>
    <name evidence="4" type="ORF">NliqN6_4900</name>
</gene>
<organism evidence="4 5">
    <name type="scientific">Naganishia liquefaciens</name>
    <dbReference type="NCBI Taxonomy" id="104408"/>
    <lineage>
        <taxon>Eukaryota</taxon>
        <taxon>Fungi</taxon>
        <taxon>Dikarya</taxon>
        <taxon>Basidiomycota</taxon>
        <taxon>Agaricomycotina</taxon>
        <taxon>Tremellomycetes</taxon>
        <taxon>Filobasidiales</taxon>
        <taxon>Filobasidiaceae</taxon>
        <taxon>Naganishia</taxon>
    </lineage>
</organism>
<evidence type="ECO:0000256" key="2">
    <source>
        <dbReference type="SAM" id="Phobius"/>
    </source>
</evidence>
<comment type="caution">
    <text evidence="4">The sequence shown here is derived from an EMBL/GenBank/DDBJ whole genome shotgun (WGS) entry which is preliminary data.</text>
</comment>
<dbReference type="InterPro" id="IPR038967">
    <property type="entry name" value="Dsc4-like"/>
</dbReference>
<evidence type="ECO:0000256" key="1">
    <source>
        <dbReference type="SAM" id="MobiDB-lite"/>
    </source>
</evidence>
<dbReference type="Pfam" id="PF08508">
    <property type="entry name" value="DUF1746"/>
    <property type="match status" value="1"/>
</dbReference>
<sequence length="355" mass="39050">MPFAAQRRHVIASLHHPFPPIVLYQHLLCPSVVLLVMRLFVQTRIATPRKSHPEAPLAMLAVFVIGTNLFATFIHMLDLAESTRPGKSLLIDFIGLRDTPTPALILGLDAFIVIYQLITLHIGYLSYPVPNAVARGFPADPLLPPRNDWGASSTEGSSLKEVVFEHEEDDEEAQLSRVRPHRGRRNDQRRDSRKTNSNDSAEEEEEEENLYSEVDDLLQRTDPDGGILGRTGELRPRHPGDPYTVVDIPLLYMLKTLFTYPKPPTRSSLDSSAAIATAATDDPAVPTTGEATGEGSTAFPASTITDLQLRALAGLHPGILDAAARQANLPSADTEQEDGRTEYRRMPGGYVRPSP</sequence>
<keyword evidence="5" id="KW-1185">Reference proteome</keyword>
<evidence type="ECO:0000313" key="4">
    <source>
        <dbReference type="EMBL" id="GHJ88498.1"/>
    </source>
</evidence>
<dbReference type="Proteomes" id="UP000620104">
    <property type="component" value="Unassembled WGS sequence"/>
</dbReference>
<reference evidence="4" key="1">
    <citation type="submission" date="2020-07" db="EMBL/GenBank/DDBJ databases">
        <title>Draft Genome Sequence of a Deep-Sea Yeast, Naganishia (Cryptococcus) liquefaciens strain N6.</title>
        <authorList>
            <person name="Han Y.W."/>
            <person name="Kajitani R."/>
            <person name="Morimoto H."/>
            <person name="Parhat M."/>
            <person name="Tsubouchi H."/>
            <person name="Bakenova O."/>
            <person name="Ogata M."/>
            <person name="Argunhan B."/>
            <person name="Aoki R."/>
            <person name="Kajiwara S."/>
            <person name="Itoh T."/>
            <person name="Iwasaki H."/>
        </authorList>
    </citation>
    <scope>NUCLEOTIDE SEQUENCE</scope>
    <source>
        <strain evidence="4">N6</strain>
    </source>
</reference>
<dbReference type="EMBL" id="BLZA01000030">
    <property type="protein sequence ID" value="GHJ88498.1"/>
    <property type="molecule type" value="Genomic_DNA"/>
</dbReference>
<name>A0A8H3TWQ7_9TREE</name>
<dbReference type="AlphaFoldDB" id="A0A8H3TWQ7"/>